<dbReference type="AlphaFoldDB" id="A0A2Z7BS23"/>
<protein>
    <submittedName>
        <fullName evidence="1">Vacuolar protein sorting-associated protein 27</fullName>
    </submittedName>
</protein>
<name>A0A2Z7BS23_9LAMI</name>
<organism evidence="1 2">
    <name type="scientific">Dorcoceras hygrometricum</name>
    <dbReference type="NCBI Taxonomy" id="472368"/>
    <lineage>
        <taxon>Eukaryota</taxon>
        <taxon>Viridiplantae</taxon>
        <taxon>Streptophyta</taxon>
        <taxon>Embryophyta</taxon>
        <taxon>Tracheophyta</taxon>
        <taxon>Spermatophyta</taxon>
        <taxon>Magnoliopsida</taxon>
        <taxon>eudicotyledons</taxon>
        <taxon>Gunneridae</taxon>
        <taxon>Pentapetalae</taxon>
        <taxon>asterids</taxon>
        <taxon>lamiids</taxon>
        <taxon>Lamiales</taxon>
        <taxon>Gesneriaceae</taxon>
        <taxon>Didymocarpoideae</taxon>
        <taxon>Trichosporeae</taxon>
        <taxon>Loxocarpinae</taxon>
        <taxon>Dorcoceras</taxon>
    </lineage>
</organism>
<accession>A0A2Z7BS23</accession>
<evidence type="ECO:0000313" key="1">
    <source>
        <dbReference type="EMBL" id="KZV37066.1"/>
    </source>
</evidence>
<gene>
    <name evidence="1" type="ORF">F511_19089</name>
</gene>
<dbReference type="EMBL" id="KV003162">
    <property type="protein sequence ID" value="KZV37066.1"/>
    <property type="molecule type" value="Genomic_DNA"/>
</dbReference>
<dbReference type="Proteomes" id="UP000250235">
    <property type="component" value="Unassembled WGS sequence"/>
</dbReference>
<evidence type="ECO:0000313" key="2">
    <source>
        <dbReference type="Proteomes" id="UP000250235"/>
    </source>
</evidence>
<proteinExistence type="predicted"/>
<reference evidence="1 2" key="1">
    <citation type="journal article" date="2015" name="Proc. Natl. Acad. Sci. U.S.A.">
        <title>The resurrection genome of Boea hygrometrica: A blueprint for survival of dehydration.</title>
        <authorList>
            <person name="Xiao L."/>
            <person name="Yang G."/>
            <person name="Zhang L."/>
            <person name="Yang X."/>
            <person name="Zhao S."/>
            <person name="Ji Z."/>
            <person name="Zhou Q."/>
            <person name="Hu M."/>
            <person name="Wang Y."/>
            <person name="Chen M."/>
            <person name="Xu Y."/>
            <person name="Jin H."/>
            <person name="Xiao X."/>
            <person name="Hu G."/>
            <person name="Bao F."/>
            <person name="Hu Y."/>
            <person name="Wan P."/>
            <person name="Li L."/>
            <person name="Deng X."/>
            <person name="Kuang T."/>
            <person name="Xiang C."/>
            <person name="Zhu J.K."/>
            <person name="Oliver M.J."/>
            <person name="He Y."/>
        </authorList>
    </citation>
    <scope>NUCLEOTIDE SEQUENCE [LARGE SCALE GENOMIC DNA]</scope>
    <source>
        <strain evidence="2">cv. XS01</strain>
    </source>
</reference>
<keyword evidence="2" id="KW-1185">Reference proteome</keyword>
<sequence>MVDDAAWSKVDILEFLSSNPLFPYQSWRSWLAGKESATIAEAYDFSQFSVNCYLVQVTTSVEQGIAWWSIERFSRDFSMGAGEAEDGWPELFVSAPSCAILPVGHKDIAVDNRQSGPRPEPRLLHQASLEALTNSARTDSPRRVCRKRISGDNGRQRRRRMAAACVERRGGG</sequence>